<dbReference type="CDD" id="cd03416">
    <property type="entry name" value="CbiX_SirB_N"/>
    <property type="match status" value="1"/>
</dbReference>
<evidence type="ECO:0000313" key="4">
    <source>
        <dbReference type="EMBL" id="MFI1965190.1"/>
    </source>
</evidence>
<gene>
    <name evidence="4" type="ORF">ACH429_13925</name>
</gene>
<sequence>MTASISRSGSPDHPGPAHLDSAAHLDSGAQLMDTAQLMAQITAQLSTQLPLAGARSLRRAPRPAPGHGPFRPPALVAVAHGSRDPEALRTVTALLDRVRAIRPELPVRLGHIELDDLPLTDTLAALRGEAVLVPLLLGRGHHVKRDIPRAVAGAPHLHARVAPPLGPHPLLAQALHDRLAEAGWRTPAGGPALARYGVVLAAAGSRDPESAADAARMAALLGGRLGVPVLPAYASAAAPTVPEAVAALRARGRHRIAVASYFTAPGRFAAQTAESAPGPAAAPLGAHPALARLLLHRYDQALAAAHAPAGTAGLAGQPHLATA</sequence>
<comment type="caution">
    <text evidence="4">The sequence shown here is derived from an EMBL/GenBank/DDBJ whole genome shotgun (WGS) entry which is preliminary data.</text>
</comment>
<protein>
    <submittedName>
        <fullName evidence="4">Sirohydrochlorin chelatase</fullName>
    </submittedName>
</protein>
<proteinExistence type="predicted"/>
<evidence type="ECO:0000313" key="5">
    <source>
        <dbReference type="Proteomes" id="UP001611548"/>
    </source>
</evidence>
<accession>A0ABW7UTZ9</accession>
<dbReference type="EMBL" id="JBIRWE010000005">
    <property type="protein sequence ID" value="MFI1965190.1"/>
    <property type="molecule type" value="Genomic_DNA"/>
</dbReference>
<keyword evidence="1" id="KW-0479">Metal-binding</keyword>
<dbReference type="SUPFAM" id="SSF53800">
    <property type="entry name" value="Chelatase"/>
    <property type="match status" value="1"/>
</dbReference>
<name>A0ABW7UTZ9_9ACTN</name>
<dbReference type="PANTHER" id="PTHR33542">
    <property type="entry name" value="SIROHYDROCHLORIN FERROCHELATASE, CHLOROPLASTIC"/>
    <property type="match status" value="1"/>
</dbReference>
<keyword evidence="5" id="KW-1185">Reference proteome</keyword>
<dbReference type="RefSeq" id="WP_398718349.1">
    <property type="nucleotide sequence ID" value="NZ_JBIRWE010000005.1"/>
</dbReference>
<dbReference type="Proteomes" id="UP001611548">
    <property type="component" value="Unassembled WGS sequence"/>
</dbReference>
<evidence type="ECO:0000256" key="1">
    <source>
        <dbReference type="ARBA" id="ARBA00022723"/>
    </source>
</evidence>
<dbReference type="InterPro" id="IPR050963">
    <property type="entry name" value="Sirohydro_Cobaltochel/CbiX"/>
</dbReference>
<dbReference type="Gene3D" id="3.40.50.1400">
    <property type="match status" value="2"/>
</dbReference>
<feature type="region of interest" description="Disordered" evidence="3">
    <location>
        <begin position="1"/>
        <end position="21"/>
    </location>
</feature>
<evidence type="ECO:0000256" key="2">
    <source>
        <dbReference type="ARBA" id="ARBA00023239"/>
    </source>
</evidence>
<evidence type="ECO:0000256" key="3">
    <source>
        <dbReference type="SAM" id="MobiDB-lite"/>
    </source>
</evidence>
<dbReference type="InterPro" id="IPR002762">
    <property type="entry name" value="CbiX-like"/>
</dbReference>
<keyword evidence="2" id="KW-0456">Lyase</keyword>
<reference evidence="4 5" key="1">
    <citation type="submission" date="2024-10" db="EMBL/GenBank/DDBJ databases">
        <title>The Natural Products Discovery Center: Release of the First 8490 Sequenced Strains for Exploring Actinobacteria Biosynthetic Diversity.</title>
        <authorList>
            <person name="Kalkreuter E."/>
            <person name="Kautsar S.A."/>
            <person name="Yang D."/>
            <person name="Bader C.D."/>
            <person name="Teijaro C.N."/>
            <person name="Fluegel L."/>
            <person name="Davis C.M."/>
            <person name="Simpson J.R."/>
            <person name="Lauterbach L."/>
            <person name="Steele A.D."/>
            <person name="Gui C."/>
            <person name="Meng S."/>
            <person name="Li G."/>
            <person name="Viehrig K."/>
            <person name="Ye F."/>
            <person name="Su P."/>
            <person name="Kiefer A.F."/>
            <person name="Nichols A."/>
            <person name="Cepeda A.J."/>
            <person name="Yan W."/>
            <person name="Fan B."/>
            <person name="Jiang Y."/>
            <person name="Adhikari A."/>
            <person name="Zheng C.-J."/>
            <person name="Schuster L."/>
            <person name="Cowan T.M."/>
            <person name="Smanski M.J."/>
            <person name="Chevrette M.G."/>
            <person name="De Carvalho L.P.S."/>
            <person name="Shen B."/>
        </authorList>
    </citation>
    <scope>NUCLEOTIDE SEQUENCE [LARGE SCALE GENOMIC DNA]</scope>
    <source>
        <strain evidence="4 5">NPDC020327</strain>
    </source>
</reference>
<dbReference type="PANTHER" id="PTHR33542:SF5">
    <property type="entry name" value="FERROCHELATASE CHE1"/>
    <property type="match status" value="1"/>
</dbReference>
<dbReference type="Pfam" id="PF01903">
    <property type="entry name" value="CbiX"/>
    <property type="match status" value="2"/>
</dbReference>
<organism evidence="4 5">
    <name type="scientific">Streptomyces pathocidini</name>
    <dbReference type="NCBI Taxonomy" id="1650571"/>
    <lineage>
        <taxon>Bacteria</taxon>
        <taxon>Bacillati</taxon>
        <taxon>Actinomycetota</taxon>
        <taxon>Actinomycetes</taxon>
        <taxon>Kitasatosporales</taxon>
        <taxon>Streptomycetaceae</taxon>
        <taxon>Streptomyces</taxon>
    </lineage>
</organism>